<feature type="region of interest" description="Disordered" evidence="1">
    <location>
        <begin position="272"/>
        <end position="769"/>
    </location>
</feature>
<feature type="compositionally biased region" description="Basic and acidic residues" evidence="1">
    <location>
        <begin position="1561"/>
        <end position="1570"/>
    </location>
</feature>
<feature type="compositionally biased region" description="Polar residues" evidence="1">
    <location>
        <begin position="71"/>
        <end position="80"/>
    </location>
</feature>
<dbReference type="Proteomes" id="UP000326340">
    <property type="component" value="Unassembled WGS sequence"/>
</dbReference>
<evidence type="ECO:0000313" key="3">
    <source>
        <dbReference type="Proteomes" id="UP000326340"/>
    </source>
</evidence>
<evidence type="ECO:0000256" key="1">
    <source>
        <dbReference type="SAM" id="MobiDB-lite"/>
    </source>
</evidence>
<proteinExistence type="predicted"/>
<feature type="compositionally biased region" description="Acidic residues" evidence="1">
    <location>
        <begin position="441"/>
        <end position="456"/>
    </location>
</feature>
<feature type="compositionally biased region" description="Basic residues" evidence="1">
    <location>
        <begin position="631"/>
        <end position="644"/>
    </location>
</feature>
<evidence type="ECO:0000313" key="2">
    <source>
        <dbReference type="EMBL" id="TQN75204.1"/>
    </source>
</evidence>
<feature type="compositionally biased region" description="Polar residues" evidence="1">
    <location>
        <begin position="1434"/>
        <end position="1446"/>
    </location>
</feature>
<dbReference type="OrthoDB" id="5423926at2759"/>
<feature type="compositionally biased region" description="Polar residues" evidence="1">
    <location>
        <begin position="89"/>
        <end position="98"/>
    </location>
</feature>
<feature type="compositionally biased region" description="Low complexity" evidence="1">
    <location>
        <begin position="519"/>
        <end position="533"/>
    </location>
</feature>
<feature type="compositionally biased region" description="Low complexity" evidence="1">
    <location>
        <begin position="368"/>
        <end position="381"/>
    </location>
</feature>
<feature type="compositionally biased region" description="Polar residues" evidence="1">
    <location>
        <begin position="1532"/>
        <end position="1541"/>
    </location>
</feature>
<feature type="compositionally biased region" description="Polar residues" evidence="1">
    <location>
        <begin position="955"/>
        <end position="972"/>
    </location>
</feature>
<feature type="region of interest" description="Disordered" evidence="1">
    <location>
        <begin position="1"/>
        <end position="126"/>
    </location>
</feature>
<feature type="compositionally biased region" description="Polar residues" evidence="1">
    <location>
        <begin position="484"/>
        <end position="493"/>
    </location>
</feature>
<feature type="compositionally biased region" description="Low complexity" evidence="1">
    <location>
        <begin position="500"/>
        <end position="512"/>
    </location>
</feature>
<feature type="region of interest" description="Disordered" evidence="1">
    <location>
        <begin position="222"/>
        <end position="255"/>
    </location>
</feature>
<feature type="compositionally biased region" description="Basic and acidic residues" evidence="1">
    <location>
        <begin position="1329"/>
        <end position="1339"/>
    </location>
</feature>
<feature type="compositionally biased region" description="Basic residues" evidence="1">
    <location>
        <begin position="1"/>
        <end position="10"/>
    </location>
</feature>
<feature type="compositionally biased region" description="Polar residues" evidence="1">
    <location>
        <begin position="342"/>
        <end position="356"/>
    </location>
</feature>
<sequence>MFGGSRRHRQPNQPLTAATANPNAATAAASAFARRASSSSLSSAAAAAALRSRPTTPINVAEVQTKRTQRRSASVSSHGSQDTRRSMHRSPSQSSMTERTFRSPSPHRTPMTAEDAPPVPTIPDDMRSIISQSSSHKRATSLQMQPFRVASQKKQEGAGSWFGAAAEGNMANVRTSDALMRVASPESRPGAVSPTSSINFSYPRMPGASPAASPTVESMTMTVSQRLASPRRPESVNSRMTTTPDQSLVYDPNSRRMVPKVDLLAREQNVREAAGRPVQGKKKKQQQQQQQGPARSGSHLAKGTVGRVQGSAVVNEESAPLPAPRQQQQPQVRALTGAPVQKTLQNQPQTKESALQISAPREAPEPAPAAVQASALAPVVPDQSSTTVDVGPAHQHSASSPEVEQPVVQDVRKSDGATILPPSEPRQGAPILGRKPSTVQEESEDELASSEDDAEFNQEPPSRREIADILRAVPKRSSAPPKQPSLSSESTAVESPVHVSSQRQSSPSQQKQHGSVRNARAQSASPARSARFALGPDQLVIRHEPPPRSVSPRKSAMKHSTSPSRGASPSDESSEASGPSRFGSEVTAAEVTMPRKKSVRVSFDDENTKVVGQSTAKPEIDSPAPPSPQQTKRHWYNHLGRNRKKDAVALDDDETMKPRPALPSFGSVREKKPRDAEEERPLVRPLESPPPSDPNTPERNQERAVPNGQSSDYNIGTMLSQEQTARNAANISRFREPLPPVVTSLEGSGYYSPTGTDTDDEGDGIFQDPETVQEPECTLPSEQVKEEIIAAHSKLADDTLLPPMQAVPTLDKSIDRDYRKEDVPSISVIQPTPTPRDTAGNGSADLSEQGYFDVPGGFPEDESEDSASYARTQPELTAVTKDRHQEQTTVFNGVATPPAEFAPQPVPAEETESEGASIYSDAYEDLSDVDGDGFMSLDAVVASPVPNKVSQKLYQKAMANSSQQTPVDSHANNIPGDVPDFSQLSGSSQQPEDEWERAKVYWRGLTSDKRKQLEQEALEEAGAEGDLEEVVQPVKAKRKKSVRKSDSVTQQQASVNPERVYQIQPGTVVIDEGDEEKTPATMLKTLRGRQSRETGPANGRLQKTMRGGQTPISAAPGTGLRKTLRSDTPSARSSQPPESPVMSGMRKSMRQSGPSQGGLASAAGSRPVSLQGPPSSQDQDARPKHLSIDNPMSSVEMARAMQATLRRRASDSSESSFRRARPKQEGLGFRKSMRATTETEPSAAGRNSRFSLRSMSPPASPASPPVSMSNRTTMRSTLRSDSSDGSTRRMRLPTFGNSSSKKAAGKPSTSRFGDSSDEEDAGPSGFRSRFADSSDEDKNTAPATASRGMLKSTRASSSAAAAAMKGPHPHYEAKPEESPELPDSSDEEAVPPPPVQQKPISPRKVSGASGRLVKSQSDGPGLQRSGSGRGALVESSTTPSVGTQVMSRPGSHQRRGSFLSVLRRKKENDIGKISRPIAGESGARTDTKLERSASEISALRGTNTLPKLQKQSMHDNWPLFETIDDEKRPMTADNSKPTDSSRPVFMKRRSTNQVLTSGLPENREDIDGSGKKKKKFGTLRRMFKLDD</sequence>
<reference evidence="2 3" key="1">
    <citation type="journal article" date="2019" name="Sci. Rep.">
        <title>Colletotrichum shisoi sp. nov., an anthracnose pathogen of Perilla frutescens in Japan: molecular phylogenetic, morphological and genomic evidence.</title>
        <authorList>
            <person name="Gan P."/>
            <person name="Tsushima A."/>
            <person name="Hiroyama R."/>
            <person name="Narusaka M."/>
            <person name="Takano Y."/>
            <person name="Narusaka Y."/>
            <person name="Kawaradani M."/>
            <person name="Damm U."/>
            <person name="Shirasu K."/>
        </authorList>
    </citation>
    <scope>NUCLEOTIDE SEQUENCE [LARGE SCALE GENOMIC DNA]</scope>
    <source>
        <strain evidence="2 3">PG-2018a</strain>
    </source>
</reference>
<accession>A0A5Q4CC54</accession>
<comment type="caution">
    <text evidence="2">The sequence shown here is derived from an EMBL/GenBank/DDBJ whole genome shotgun (WGS) entry which is preliminary data.</text>
</comment>
<name>A0A5Q4CC54_9PEZI</name>
<feature type="compositionally biased region" description="Polar residues" evidence="1">
    <location>
        <begin position="235"/>
        <end position="246"/>
    </location>
</feature>
<dbReference type="EMBL" id="PUHP01000006">
    <property type="protein sequence ID" value="TQN75204.1"/>
    <property type="molecule type" value="Genomic_DNA"/>
</dbReference>
<feature type="region of interest" description="Disordered" evidence="1">
    <location>
        <begin position="955"/>
        <end position="996"/>
    </location>
</feature>
<feature type="region of interest" description="Disordered" evidence="1">
    <location>
        <begin position="1016"/>
        <end position="1491"/>
    </location>
</feature>
<feature type="compositionally biased region" description="Polar residues" evidence="1">
    <location>
        <begin position="707"/>
        <end position="730"/>
    </location>
</feature>
<feature type="compositionally biased region" description="Acidic residues" evidence="1">
    <location>
        <begin position="1016"/>
        <end position="1029"/>
    </location>
</feature>
<feature type="region of interest" description="Disordered" evidence="1">
    <location>
        <begin position="811"/>
        <end position="869"/>
    </location>
</feature>
<feature type="compositionally biased region" description="Low complexity" evidence="1">
    <location>
        <begin position="14"/>
        <end position="57"/>
    </location>
</feature>
<keyword evidence="3" id="KW-1185">Reference proteome</keyword>
<feature type="compositionally biased region" description="Polar residues" evidence="1">
    <location>
        <begin position="1295"/>
        <end position="1313"/>
    </location>
</feature>
<gene>
    <name evidence="2" type="ORF">CSHISOI_00199</name>
</gene>
<feature type="compositionally biased region" description="Polar residues" evidence="1">
    <location>
        <begin position="1126"/>
        <end position="1136"/>
    </location>
</feature>
<feature type="region of interest" description="Disordered" evidence="1">
    <location>
        <begin position="890"/>
        <end position="916"/>
    </location>
</feature>
<feature type="compositionally biased region" description="Polar residues" evidence="1">
    <location>
        <begin position="1270"/>
        <end position="1285"/>
    </location>
</feature>
<feature type="region of interest" description="Disordered" evidence="1">
    <location>
        <begin position="1521"/>
        <end position="1574"/>
    </location>
</feature>
<feature type="compositionally biased region" description="Acidic residues" evidence="1">
    <location>
        <begin position="1378"/>
        <end position="1389"/>
    </location>
</feature>
<feature type="compositionally biased region" description="Basic and acidic residues" evidence="1">
    <location>
        <begin position="668"/>
        <end position="682"/>
    </location>
</feature>
<organism evidence="2 3">
    <name type="scientific">Colletotrichum shisoi</name>
    <dbReference type="NCBI Taxonomy" id="2078593"/>
    <lineage>
        <taxon>Eukaryota</taxon>
        <taxon>Fungi</taxon>
        <taxon>Dikarya</taxon>
        <taxon>Ascomycota</taxon>
        <taxon>Pezizomycotina</taxon>
        <taxon>Sordariomycetes</taxon>
        <taxon>Hypocreomycetidae</taxon>
        <taxon>Glomerellales</taxon>
        <taxon>Glomerellaceae</taxon>
        <taxon>Colletotrichum</taxon>
        <taxon>Colletotrichum destructivum species complex</taxon>
    </lineage>
</organism>
<feature type="compositionally biased region" description="Basic and acidic residues" evidence="1">
    <location>
        <begin position="812"/>
        <end position="823"/>
    </location>
</feature>
<feature type="compositionally biased region" description="Polar residues" evidence="1">
    <location>
        <begin position="558"/>
        <end position="577"/>
    </location>
</feature>
<feature type="compositionally biased region" description="Low complexity" evidence="1">
    <location>
        <begin position="324"/>
        <end position="335"/>
    </location>
</feature>
<protein>
    <submittedName>
        <fullName evidence="2">Uncharacterized protein</fullName>
    </submittedName>
</protein>